<protein>
    <submittedName>
        <fullName evidence="2">Uncharacterized protein</fullName>
    </submittedName>
</protein>
<organism evidence="2 3">
    <name type="scientific">Zymoseptoria tritici ST99CH_1A5</name>
    <dbReference type="NCBI Taxonomy" id="1276529"/>
    <lineage>
        <taxon>Eukaryota</taxon>
        <taxon>Fungi</taxon>
        <taxon>Dikarya</taxon>
        <taxon>Ascomycota</taxon>
        <taxon>Pezizomycotina</taxon>
        <taxon>Dothideomycetes</taxon>
        <taxon>Dothideomycetidae</taxon>
        <taxon>Mycosphaerellales</taxon>
        <taxon>Mycosphaerellaceae</taxon>
        <taxon>Zymoseptoria</taxon>
    </lineage>
</organism>
<dbReference type="AlphaFoldDB" id="A0A1Y6LQB7"/>
<accession>A0A1Y6LQB7</accession>
<evidence type="ECO:0000256" key="1">
    <source>
        <dbReference type="SAM" id="MobiDB-lite"/>
    </source>
</evidence>
<dbReference type="EMBL" id="LT882682">
    <property type="protein sequence ID" value="SMY26592.1"/>
    <property type="molecule type" value="Genomic_DNA"/>
</dbReference>
<evidence type="ECO:0000313" key="2">
    <source>
        <dbReference type="EMBL" id="SMY26592.1"/>
    </source>
</evidence>
<feature type="compositionally biased region" description="Pro residues" evidence="1">
    <location>
        <begin position="15"/>
        <end position="29"/>
    </location>
</feature>
<dbReference type="Proteomes" id="UP000215453">
    <property type="component" value="Chromosome 7"/>
</dbReference>
<reference evidence="2 3" key="1">
    <citation type="submission" date="2016-10" db="EMBL/GenBank/DDBJ databases">
        <authorList>
            <person name="Varghese N."/>
        </authorList>
    </citation>
    <scope>NUCLEOTIDE SEQUENCE [LARGE SCALE GENOMIC DNA]</scope>
</reference>
<name>A0A1Y6LQB7_ZYMTR</name>
<proteinExistence type="predicted"/>
<sequence>MGKPRTSAGFSRPQTNPPAPSPPPPPPPSRISSVWLSHFATSPADLPLTTSSPFETILAKLTASTCFTTSRRFLKPVTTIMKRGQTPTTQQTTRLAIDILIFRLELLSAGDKLPYSLGEDLIDLQNCIYVSRFFLDLAKVRAASISARTAKDPDVHRLLDLINVKPYEEVLERVAGMKGCTRAEIDLAAITFGEFVRDTEELELGVEVEDDIDEWIAGGYEE</sequence>
<gene>
    <name evidence="2" type="ORF">ZT1A5_G8035</name>
</gene>
<feature type="region of interest" description="Disordered" evidence="1">
    <location>
        <begin position="1"/>
        <end position="30"/>
    </location>
</feature>
<evidence type="ECO:0000313" key="3">
    <source>
        <dbReference type="Proteomes" id="UP000215453"/>
    </source>
</evidence>